<protein>
    <submittedName>
        <fullName evidence="4">TetR/AcrR family transcriptional regulator</fullName>
    </submittedName>
</protein>
<sequence length="182" mass="19222">MEDGRETSSRRRAQAVAAGLAAFADHGLTTRAVHKVAEQMGVSQTYVFRLFGSKQAFFLACIDELEARILGVFVRAVEEGADSTLEEMGVGFRALVSDGTISGFWFQACAAARADDAIAHRCREVISNVLHLVQSTTSAGASELAAFFGRGALVMMLQTLGVDMSAGSQAAVASLVDDGRVS</sequence>
<dbReference type="InterPro" id="IPR009057">
    <property type="entry name" value="Homeodomain-like_sf"/>
</dbReference>
<dbReference type="InterPro" id="IPR001647">
    <property type="entry name" value="HTH_TetR"/>
</dbReference>
<comment type="caution">
    <text evidence="4">The sequence shown here is derived from an EMBL/GenBank/DDBJ whole genome shotgun (WGS) entry which is preliminary data.</text>
</comment>
<dbReference type="EMBL" id="QQXL01000002">
    <property type="protein sequence ID" value="RKW70950.1"/>
    <property type="molecule type" value="Genomic_DNA"/>
</dbReference>
<dbReference type="SUPFAM" id="SSF46689">
    <property type="entry name" value="Homeodomain-like"/>
    <property type="match status" value="1"/>
</dbReference>
<dbReference type="AlphaFoldDB" id="A0A496PKI2"/>
<feature type="domain" description="HTH tetR-type" evidence="3">
    <location>
        <begin position="9"/>
        <end position="69"/>
    </location>
</feature>
<dbReference type="RefSeq" id="WP_121484286.1">
    <property type="nucleotide sequence ID" value="NZ_QQXL01000002.1"/>
</dbReference>
<name>A0A496PKI2_9MICC</name>
<accession>A0A496PKI2</accession>
<dbReference type="Pfam" id="PF00440">
    <property type="entry name" value="TetR_N"/>
    <property type="match status" value="1"/>
</dbReference>
<gene>
    <name evidence="4" type="ORF">DWQ67_03840</name>
</gene>
<reference evidence="4 5" key="1">
    <citation type="submission" date="2018-07" db="EMBL/GenBank/DDBJ databases">
        <title>Arthrobacter sp. nov., isolated from raw cow's milk with high bacterial count.</title>
        <authorList>
            <person name="Hahne J."/>
            <person name="Isele D."/>
            <person name="Lipski A."/>
        </authorList>
    </citation>
    <scope>NUCLEOTIDE SEQUENCE [LARGE SCALE GENOMIC DNA]</scope>
    <source>
        <strain evidence="4 5">JZ R-183</strain>
    </source>
</reference>
<keyword evidence="5" id="KW-1185">Reference proteome</keyword>
<evidence type="ECO:0000259" key="3">
    <source>
        <dbReference type="PROSITE" id="PS50977"/>
    </source>
</evidence>
<feature type="DNA-binding region" description="H-T-H motif" evidence="2">
    <location>
        <begin position="32"/>
        <end position="51"/>
    </location>
</feature>
<evidence type="ECO:0000313" key="5">
    <source>
        <dbReference type="Proteomes" id="UP000273119"/>
    </source>
</evidence>
<evidence type="ECO:0000313" key="4">
    <source>
        <dbReference type="EMBL" id="RKW70950.1"/>
    </source>
</evidence>
<organism evidence="4 5">
    <name type="scientific">Galactobacter caseinivorans</name>
    <dbReference type="NCBI Taxonomy" id="2676123"/>
    <lineage>
        <taxon>Bacteria</taxon>
        <taxon>Bacillati</taxon>
        <taxon>Actinomycetota</taxon>
        <taxon>Actinomycetes</taxon>
        <taxon>Micrococcales</taxon>
        <taxon>Micrococcaceae</taxon>
        <taxon>Galactobacter</taxon>
    </lineage>
</organism>
<evidence type="ECO:0000256" key="1">
    <source>
        <dbReference type="ARBA" id="ARBA00023125"/>
    </source>
</evidence>
<evidence type="ECO:0000256" key="2">
    <source>
        <dbReference type="PROSITE-ProRule" id="PRU00335"/>
    </source>
</evidence>
<dbReference type="GO" id="GO:0003677">
    <property type="term" value="F:DNA binding"/>
    <property type="evidence" value="ECO:0007669"/>
    <property type="project" value="UniProtKB-UniRule"/>
</dbReference>
<dbReference type="Proteomes" id="UP000273119">
    <property type="component" value="Unassembled WGS sequence"/>
</dbReference>
<dbReference type="PROSITE" id="PS50977">
    <property type="entry name" value="HTH_TETR_2"/>
    <property type="match status" value="1"/>
</dbReference>
<dbReference type="Gene3D" id="1.10.357.10">
    <property type="entry name" value="Tetracycline Repressor, domain 2"/>
    <property type="match status" value="1"/>
</dbReference>
<proteinExistence type="predicted"/>
<keyword evidence="1 2" id="KW-0238">DNA-binding</keyword>